<dbReference type="SUPFAM" id="SSF53850">
    <property type="entry name" value="Periplasmic binding protein-like II"/>
    <property type="match status" value="1"/>
</dbReference>
<protein>
    <recommendedName>
        <fullName evidence="1">SsuA/THI5-like domain-containing protein</fullName>
    </recommendedName>
</protein>
<dbReference type="Gene3D" id="3.40.190.10">
    <property type="entry name" value="Periplasmic binding protein-like II"/>
    <property type="match status" value="2"/>
</dbReference>
<name>A0A2J6SU92_9HELO</name>
<dbReference type="AlphaFoldDB" id="A0A2J6SU92"/>
<evidence type="ECO:0000313" key="2">
    <source>
        <dbReference type="EMBL" id="PMD54329.1"/>
    </source>
</evidence>
<gene>
    <name evidence="2" type="ORF">K444DRAFT_699032</name>
</gene>
<evidence type="ECO:0000313" key="3">
    <source>
        <dbReference type="Proteomes" id="UP000235371"/>
    </source>
</evidence>
<dbReference type="InterPro" id="IPR015168">
    <property type="entry name" value="SsuA/THI5"/>
</dbReference>
<dbReference type="Pfam" id="PF09084">
    <property type="entry name" value="NMT1"/>
    <property type="match status" value="1"/>
</dbReference>
<organism evidence="2 3">
    <name type="scientific">Hyaloscypha bicolor E</name>
    <dbReference type="NCBI Taxonomy" id="1095630"/>
    <lineage>
        <taxon>Eukaryota</taxon>
        <taxon>Fungi</taxon>
        <taxon>Dikarya</taxon>
        <taxon>Ascomycota</taxon>
        <taxon>Pezizomycotina</taxon>
        <taxon>Leotiomycetes</taxon>
        <taxon>Helotiales</taxon>
        <taxon>Hyaloscyphaceae</taxon>
        <taxon>Hyaloscypha</taxon>
        <taxon>Hyaloscypha bicolor</taxon>
    </lineage>
</organism>
<dbReference type="Proteomes" id="UP000235371">
    <property type="component" value="Unassembled WGS sequence"/>
</dbReference>
<dbReference type="InParanoid" id="A0A2J6SU92"/>
<feature type="domain" description="SsuA/THI5-like" evidence="1">
    <location>
        <begin position="23"/>
        <end position="120"/>
    </location>
</feature>
<evidence type="ECO:0000259" key="1">
    <source>
        <dbReference type="Pfam" id="PF09084"/>
    </source>
</evidence>
<sequence length="285" mass="31147">EYTLELIASKKFYAGTTSFVNGGVTNIVSDTSIHLAANAETQALRHYATHKDLRIIYTVAEIAYRLIANKKDITSPADLKGKRIGTFPSTSAAHFVEKLLASAGLGASGYSVVSGSICSAHLAVLERSRICFSTDLSTQSGCGDQLYNLPSTRLERPIWRYSKIRQTIYREIFNLHSTATKHKDAATRKGIIALLKALNQALNIYNTDPSSIFSQVSSAVGVSAAVLKEVWPVHSFNGTILAPDVLDFLVQEDAWVAQRDRRNAMTKEELTNLIDPSVLAEALES</sequence>
<keyword evidence="3" id="KW-1185">Reference proteome</keyword>
<dbReference type="RefSeq" id="XP_024731233.1">
    <property type="nucleotide sequence ID" value="XM_024887971.1"/>
</dbReference>
<proteinExistence type="predicted"/>
<dbReference type="OrthoDB" id="5194099at2759"/>
<accession>A0A2J6SU92</accession>
<dbReference type="STRING" id="1095630.A0A2J6SU92"/>
<feature type="non-terminal residue" evidence="2">
    <location>
        <position position="1"/>
    </location>
</feature>
<dbReference type="EMBL" id="KZ613865">
    <property type="protein sequence ID" value="PMD54329.1"/>
    <property type="molecule type" value="Genomic_DNA"/>
</dbReference>
<reference evidence="2 3" key="1">
    <citation type="submission" date="2016-04" db="EMBL/GenBank/DDBJ databases">
        <title>A degradative enzymes factory behind the ericoid mycorrhizal symbiosis.</title>
        <authorList>
            <consortium name="DOE Joint Genome Institute"/>
            <person name="Martino E."/>
            <person name="Morin E."/>
            <person name="Grelet G."/>
            <person name="Kuo A."/>
            <person name="Kohler A."/>
            <person name="Daghino S."/>
            <person name="Barry K."/>
            <person name="Choi C."/>
            <person name="Cichocki N."/>
            <person name="Clum A."/>
            <person name="Copeland A."/>
            <person name="Hainaut M."/>
            <person name="Haridas S."/>
            <person name="Labutti K."/>
            <person name="Lindquist E."/>
            <person name="Lipzen A."/>
            <person name="Khouja H.-R."/>
            <person name="Murat C."/>
            <person name="Ohm R."/>
            <person name="Olson A."/>
            <person name="Spatafora J."/>
            <person name="Veneault-Fourrey C."/>
            <person name="Henrissat B."/>
            <person name="Grigoriev I."/>
            <person name="Martin F."/>
            <person name="Perotto S."/>
        </authorList>
    </citation>
    <scope>NUCLEOTIDE SEQUENCE [LARGE SCALE GENOMIC DNA]</scope>
    <source>
        <strain evidence="2 3">E</strain>
    </source>
</reference>
<dbReference type="GeneID" id="36596047"/>